<evidence type="ECO:0000256" key="1">
    <source>
        <dbReference type="SAM" id="MobiDB-lite"/>
    </source>
</evidence>
<accession>A0ABU6XE76</accession>
<protein>
    <submittedName>
        <fullName evidence="2">Uncharacterized protein</fullName>
    </submittedName>
</protein>
<dbReference type="Proteomes" id="UP001341840">
    <property type="component" value="Unassembled WGS sequence"/>
</dbReference>
<evidence type="ECO:0000313" key="2">
    <source>
        <dbReference type="EMBL" id="MED6196339.1"/>
    </source>
</evidence>
<feature type="compositionally biased region" description="Acidic residues" evidence="1">
    <location>
        <begin position="18"/>
        <end position="28"/>
    </location>
</feature>
<comment type="caution">
    <text evidence="2">The sequence shown here is derived from an EMBL/GenBank/DDBJ whole genome shotgun (WGS) entry which is preliminary data.</text>
</comment>
<feature type="region of interest" description="Disordered" evidence="1">
    <location>
        <begin position="1"/>
        <end position="47"/>
    </location>
</feature>
<name>A0ABU6XE76_9FABA</name>
<sequence length="100" mass="11436">MEATRIPRMIQQNQHHEEEDEEEDEEDQAMPQVDAENEESNLNLADVPTYRIPEIMKENAEKGKNFFYGFLKSDPRAGFSSQAAPAPPPQEDEQMAEPDS</sequence>
<proteinExistence type="predicted"/>
<reference evidence="2 3" key="1">
    <citation type="journal article" date="2023" name="Plants (Basel)">
        <title>Bridging the Gap: Combining Genomics and Transcriptomics Approaches to Understand Stylosanthes scabra, an Orphan Legume from the Brazilian Caatinga.</title>
        <authorList>
            <person name="Ferreira-Neto J.R.C."/>
            <person name="da Silva M.D."/>
            <person name="Binneck E."/>
            <person name="de Melo N.F."/>
            <person name="da Silva R.H."/>
            <person name="de Melo A.L.T.M."/>
            <person name="Pandolfi V."/>
            <person name="Bustamante F.O."/>
            <person name="Brasileiro-Vidal A.C."/>
            <person name="Benko-Iseppon A.M."/>
        </authorList>
    </citation>
    <scope>NUCLEOTIDE SEQUENCE [LARGE SCALE GENOMIC DNA]</scope>
    <source>
        <tissue evidence="2">Leaves</tissue>
    </source>
</reference>
<keyword evidence="3" id="KW-1185">Reference proteome</keyword>
<organism evidence="2 3">
    <name type="scientific">Stylosanthes scabra</name>
    <dbReference type="NCBI Taxonomy" id="79078"/>
    <lineage>
        <taxon>Eukaryota</taxon>
        <taxon>Viridiplantae</taxon>
        <taxon>Streptophyta</taxon>
        <taxon>Embryophyta</taxon>
        <taxon>Tracheophyta</taxon>
        <taxon>Spermatophyta</taxon>
        <taxon>Magnoliopsida</taxon>
        <taxon>eudicotyledons</taxon>
        <taxon>Gunneridae</taxon>
        <taxon>Pentapetalae</taxon>
        <taxon>rosids</taxon>
        <taxon>fabids</taxon>
        <taxon>Fabales</taxon>
        <taxon>Fabaceae</taxon>
        <taxon>Papilionoideae</taxon>
        <taxon>50 kb inversion clade</taxon>
        <taxon>dalbergioids sensu lato</taxon>
        <taxon>Dalbergieae</taxon>
        <taxon>Pterocarpus clade</taxon>
        <taxon>Stylosanthes</taxon>
    </lineage>
</organism>
<evidence type="ECO:0000313" key="3">
    <source>
        <dbReference type="Proteomes" id="UP001341840"/>
    </source>
</evidence>
<feature type="region of interest" description="Disordered" evidence="1">
    <location>
        <begin position="70"/>
        <end position="100"/>
    </location>
</feature>
<dbReference type="EMBL" id="JASCZI010211740">
    <property type="protein sequence ID" value="MED6196339.1"/>
    <property type="molecule type" value="Genomic_DNA"/>
</dbReference>
<gene>
    <name evidence="2" type="ORF">PIB30_046574</name>
</gene>
<feature type="compositionally biased region" description="Acidic residues" evidence="1">
    <location>
        <begin position="90"/>
        <end position="100"/>
    </location>
</feature>